<dbReference type="Proteomes" id="UP000219331">
    <property type="component" value="Unassembled WGS sequence"/>
</dbReference>
<dbReference type="EMBL" id="OBML01000005">
    <property type="protein sequence ID" value="SOC06187.1"/>
    <property type="molecule type" value="Genomic_DNA"/>
</dbReference>
<dbReference type="RefSeq" id="WP_097174758.1">
    <property type="nucleotide sequence ID" value="NZ_OBML01000005.1"/>
</dbReference>
<organism evidence="1 2">
    <name type="scientific">Stappia indica</name>
    <dbReference type="NCBI Taxonomy" id="538381"/>
    <lineage>
        <taxon>Bacteria</taxon>
        <taxon>Pseudomonadati</taxon>
        <taxon>Pseudomonadota</taxon>
        <taxon>Alphaproteobacteria</taxon>
        <taxon>Hyphomicrobiales</taxon>
        <taxon>Stappiaceae</taxon>
        <taxon>Stappia</taxon>
    </lineage>
</organism>
<dbReference type="Gene3D" id="3.40.50.11310">
    <property type="entry name" value="Bacterial phosphonate metabolism protein PhnH"/>
    <property type="match status" value="1"/>
</dbReference>
<dbReference type="NCBIfam" id="TIGR03292">
    <property type="entry name" value="PhnH_redo"/>
    <property type="match status" value="1"/>
</dbReference>
<gene>
    <name evidence="1" type="ORF">SAMN05421512_10521</name>
</gene>
<evidence type="ECO:0000313" key="2">
    <source>
        <dbReference type="Proteomes" id="UP000219331"/>
    </source>
</evidence>
<keyword evidence="2" id="KW-1185">Reference proteome</keyword>
<dbReference type="STRING" id="538381.GCA_001696535_02268"/>
<dbReference type="GO" id="GO:0019634">
    <property type="term" value="P:organic phosphonate metabolic process"/>
    <property type="evidence" value="ECO:0007669"/>
    <property type="project" value="InterPro"/>
</dbReference>
<proteinExistence type="predicted"/>
<name>A0A285SF22_9HYPH</name>
<dbReference type="OrthoDB" id="9814509at2"/>
<dbReference type="AlphaFoldDB" id="A0A285SF22"/>
<protein>
    <submittedName>
        <fullName evidence="1">Alpha-D-ribose 1-methylphosphonate 5-triphosphate synthase subunit PhnH</fullName>
    </submittedName>
</protein>
<dbReference type="InterPro" id="IPR038058">
    <property type="entry name" value="PhnH-like_sp"/>
</dbReference>
<dbReference type="SUPFAM" id="SSF159709">
    <property type="entry name" value="PhnH-like"/>
    <property type="match status" value="1"/>
</dbReference>
<reference evidence="1 2" key="1">
    <citation type="submission" date="2017-08" db="EMBL/GenBank/DDBJ databases">
        <authorList>
            <person name="de Groot N.N."/>
        </authorList>
    </citation>
    <scope>NUCLEOTIDE SEQUENCE [LARGE SCALE GENOMIC DNA]</scope>
    <source>
        <strain evidence="1 2">USBA 352</strain>
    </source>
</reference>
<sequence>MSEALLSTVAVSGGFDDPVFEAQAVFRALMDAMARPGTVHDLSVSIAPPAPLGQGSGAVALAMCDPDTPVWLGEGADSESVRAWLSFQCGAPVARDAERSAFAFARGTNMPAMDAFAIGTQEYPDRSTTLVVEVETLEGGVRLRLDGPGIDGQRVVGPVGLPEDFVTQRAANRALFPRGVDVVLVAGLRMMALPRSTVVSHVNETEAG</sequence>
<accession>A0A285SF22</accession>
<dbReference type="InterPro" id="IPR008772">
    <property type="entry name" value="Phosphonate_metab_PhnH"/>
</dbReference>
<evidence type="ECO:0000313" key="1">
    <source>
        <dbReference type="EMBL" id="SOC06187.1"/>
    </source>
</evidence>
<dbReference type="PIRSF" id="PIRSF020680">
    <property type="entry name" value="PhnH"/>
    <property type="match status" value="1"/>
</dbReference>
<dbReference type="Pfam" id="PF05845">
    <property type="entry name" value="PhnH"/>
    <property type="match status" value="1"/>
</dbReference>